<accession>E3BJN2</accession>
<proteinExistence type="predicted"/>
<dbReference type="RefSeq" id="WP_009601235.1">
    <property type="nucleotide sequence ID" value="NZ_AEIU01000069.1"/>
</dbReference>
<organism evidence="1 2">
    <name type="scientific">Vibrio caribbeanicus ATCC BAA-2122</name>
    <dbReference type="NCBI Taxonomy" id="796620"/>
    <lineage>
        <taxon>Bacteria</taxon>
        <taxon>Pseudomonadati</taxon>
        <taxon>Pseudomonadota</taxon>
        <taxon>Gammaproteobacteria</taxon>
        <taxon>Vibrionales</taxon>
        <taxon>Vibrionaceae</taxon>
        <taxon>Vibrio</taxon>
    </lineage>
</organism>
<keyword evidence="2" id="KW-1185">Reference proteome</keyword>
<evidence type="ECO:0000313" key="2">
    <source>
        <dbReference type="Proteomes" id="UP000002943"/>
    </source>
</evidence>
<dbReference type="STRING" id="796620.VIBC2010_07524"/>
<evidence type="ECO:0000313" key="1">
    <source>
        <dbReference type="EMBL" id="EFP96801.1"/>
    </source>
</evidence>
<dbReference type="eggNOG" id="ENOG5031N4F">
    <property type="taxonomic scope" value="Bacteria"/>
</dbReference>
<dbReference type="OrthoDB" id="5816727at2"/>
<gene>
    <name evidence="1" type="ORF">VIBC2010_07524</name>
</gene>
<reference evidence="1 2" key="1">
    <citation type="journal article" date="2012" name="Int. J. Syst. Evol. Microbiol.">
        <title>Vibrio caribbeanicus sp. nov., isolated from the marine sponge Scleritoderma cyanea.</title>
        <authorList>
            <person name="Hoffmann M."/>
            <person name="Monday S.R."/>
            <person name="Allard M.W."/>
            <person name="Strain E.A."/>
            <person name="Whittaker P."/>
            <person name="Naum M."/>
            <person name="McCarthy P.J."/>
            <person name="Lopez J.V."/>
            <person name="Fischer M."/>
            <person name="Brown E.W."/>
        </authorList>
    </citation>
    <scope>NUCLEOTIDE SEQUENCE [LARGE SCALE GENOMIC DNA]</scope>
    <source>
        <strain evidence="1 2">ATCC BAA-2122</strain>
    </source>
</reference>
<dbReference type="AlphaFoldDB" id="E3BJN2"/>
<dbReference type="EMBL" id="AEIU01000069">
    <property type="protein sequence ID" value="EFP96801.1"/>
    <property type="molecule type" value="Genomic_DNA"/>
</dbReference>
<protein>
    <submittedName>
        <fullName evidence="1">Uncharacterized protein</fullName>
    </submittedName>
</protein>
<dbReference type="Proteomes" id="UP000002943">
    <property type="component" value="Unassembled WGS sequence"/>
</dbReference>
<comment type="caution">
    <text evidence="1">The sequence shown here is derived from an EMBL/GenBank/DDBJ whole genome shotgun (WGS) entry which is preliminary data.</text>
</comment>
<name>E3BJN2_9VIBR</name>
<sequence>MEQKAFEVFIKTLCEQNSLPLALDMLQSSEDLEIAEAARSLVGQFSAAEVDGKKRIYHISLHENDEGEQQEFVEHIMDEGDDLILFVAWFFEVMFEIKGKDIYQTAGKTYKQPKRS</sequence>